<evidence type="ECO:0000313" key="3">
    <source>
        <dbReference type="Proteomes" id="UP001153954"/>
    </source>
</evidence>
<feature type="region of interest" description="Disordered" evidence="1">
    <location>
        <begin position="1"/>
        <end position="112"/>
    </location>
</feature>
<reference evidence="2" key="1">
    <citation type="submission" date="2022-03" db="EMBL/GenBank/DDBJ databases">
        <authorList>
            <person name="Tunstrom K."/>
        </authorList>
    </citation>
    <scope>NUCLEOTIDE SEQUENCE</scope>
</reference>
<sequence>MSDTLQNEGTAPTRNNSLKISLPTVLCTDATDDPSLPETNSFVTSESKLSLPSSFGTPTSPLRISSPVSLPTSPTPFSKMPLQARSNKSLDDPSQLSENKQSSTTNKPIINKGSATVRDDVDIVFDTYSIQMVSKFYCQ</sequence>
<feature type="compositionally biased region" description="Polar residues" evidence="1">
    <location>
        <begin position="37"/>
        <end position="63"/>
    </location>
</feature>
<dbReference type="EMBL" id="CAKOGL010000012">
    <property type="protein sequence ID" value="CAH2092920.1"/>
    <property type="molecule type" value="Genomic_DNA"/>
</dbReference>
<proteinExistence type="predicted"/>
<protein>
    <submittedName>
        <fullName evidence="2">Uncharacterized protein</fullName>
    </submittedName>
</protein>
<organism evidence="2 3">
    <name type="scientific">Euphydryas editha</name>
    <name type="common">Edith's checkerspot</name>
    <dbReference type="NCBI Taxonomy" id="104508"/>
    <lineage>
        <taxon>Eukaryota</taxon>
        <taxon>Metazoa</taxon>
        <taxon>Ecdysozoa</taxon>
        <taxon>Arthropoda</taxon>
        <taxon>Hexapoda</taxon>
        <taxon>Insecta</taxon>
        <taxon>Pterygota</taxon>
        <taxon>Neoptera</taxon>
        <taxon>Endopterygota</taxon>
        <taxon>Lepidoptera</taxon>
        <taxon>Glossata</taxon>
        <taxon>Ditrysia</taxon>
        <taxon>Papilionoidea</taxon>
        <taxon>Nymphalidae</taxon>
        <taxon>Nymphalinae</taxon>
        <taxon>Euphydryas</taxon>
    </lineage>
</organism>
<feature type="compositionally biased region" description="Polar residues" evidence="1">
    <location>
        <begin position="84"/>
        <end position="108"/>
    </location>
</feature>
<dbReference type="AlphaFoldDB" id="A0AAU9U0V0"/>
<evidence type="ECO:0000256" key="1">
    <source>
        <dbReference type="SAM" id="MobiDB-lite"/>
    </source>
</evidence>
<dbReference type="Proteomes" id="UP001153954">
    <property type="component" value="Unassembled WGS sequence"/>
</dbReference>
<accession>A0AAU9U0V0</accession>
<name>A0AAU9U0V0_EUPED</name>
<feature type="compositionally biased region" description="Polar residues" evidence="1">
    <location>
        <begin position="1"/>
        <end position="19"/>
    </location>
</feature>
<evidence type="ECO:0000313" key="2">
    <source>
        <dbReference type="EMBL" id="CAH2092920.1"/>
    </source>
</evidence>
<gene>
    <name evidence="2" type="ORF">EEDITHA_LOCUS8637</name>
</gene>
<comment type="caution">
    <text evidence="2">The sequence shown here is derived from an EMBL/GenBank/DDBJ whole genome shotgun (WGS) entry which is preliminary data.</text>
</comment>
<feature type="compositionally biased region" description="Low complexity" evidence="1">
    <location>
        <begin position="65"/>
        <end position="78"/>
    </location>
</feature>
<keyword evidence="3" id="KW-1185">Reference proteome</keyword>